<evidence type="ECO:0000259" key="5">
    <source>
        <dbReference type="PROSITE" id="PS50865"/>
    </source>
</evidence>
<comment type="caution">
    <text evidence="6">The sequence shown here is derived from an EMBL/GenBank/DDBJ whole genome shotgun (WGS) entry which is preliminary data.</text>
</comment>
<dbReference type="Pfam" id="PF01753">
    <property type="entry name" value="zf-MYND"/>
    <property type="match status" value="1"/>
</dbReference>
<dbReference type="PROSITE" id="PS50865">
    <property type="entry name" value="ZF_MYND_2"/>
    <property type="match status" value="1"/>
</dbReference>
<dbReference type="InterPro" id="IPR002893">
    <property type="entry name" value="Znf_MYND"/>
</dbReference>
<evidence type="ECO:0000313" key="6">
    <source>
        <dbReference type="EMBL" id="KAF9442706.1"/>
    </source>
</evidence>
<sequence>MPISRLDFKDKKLFPPFIRLPYDNDYNVEFYEANRAGILQPRRHWCFLAEVTECISWIRPAYFAKDVNGDKIFIAFHTDDRSPEILRECQVGDTFAIMYANSHAFMDGKVGIRVEHDDSVKLFHCDLKAALEIGDILNTEYPFCRACDKTASSKCAKCTVKYCTKECQVADWKPRHKRECVVGQCIMKWKSFDWWRFDYFRTP</sequence>
<dbReference type="OrthoDB" id="265717at2759"/>
<gene>
    <name evidence="6" type="ORF">P691DRAFT_810223</name>
</gene>
<evidence type="ECO:0000256" key="3">
    <source>
        <dbReference type="ARBA" id="ARBA00022833"/>
    </source>
</evidence>
<dbReference type="EMBL" id="MU151580">
    <property type="protein sequence ID" value="KAF9442706.1"/>
    <property type="molecule type" value="Genomic_DNA"/>
</dbReference>
<keyword evidence="2 4" id="KW-0863">Zinc-finger</keyword>
<keyword evidence="1" id="KW-0479">Metal-binding</keyword>
<proteinExistence type="predicted"/>
<dbReference type="Gene3D" id="6.10.140.2220">
    <property type="match status" value="1"/>
</dbReference>
<dbReference type="SUPFAM" id="SSF144232">
    <property type="entry name" value="HIT/MYND zinc finger-like"/>
    <property type="match status" value="1"/>
</dbReference>
<keyword evidence="3" id="KW-0862">Zinc</keyword>
<evidence type="ECO:0000256" key="1">
    <source>
        <dbReference type="ARBA" id="ARBA00022723"/>
    </source>
</evidence>
<dbReference type="GO" id="GO:0008270">
    <property type="term" value="F:zinc ion binding"/>
    <property type="evidence" value="ECO:0007669"/>
    <property type="project" value="UniProtKB-KW"/>
</dbReference>
<evidence type="ECO:0000313" key="7">
    <source>
        <dbReference type="Proteomes" id="UP000807342"/>
    </source>
</evidence>
<feature type="domain" description="MYND-type" evidence="5">
    <location>
        <begin position="144"/>
        <end position="180"/>
    </location>
</feature>
<organism evidence="6 7">
    <name type="scientific">Macrolepiota fuliginosa MF-IS2</name>
    <dbReference type="NCBI Taxonomy" id="1400762"/>
    <lineage>
        <taxon>Eukaryota</taxon>
        <taxon>Fungi</taxon>
        <taxon>Dikarya</taxon>
        <taxon>Basidiomycota</taxon>
        <taxon>Agaricomycotina</taxon>
        <taxon>Agaricomycetes</taxon>
        <taxon>Agaricomycetidae</taxon>
        <taxon>Agaricales</taxon>
        <taxon>Agaricineae</taxon>
        <taxon>Agaricaceae</taxon>
        <taxon>Macrolepiota</taxon>
    </lineage>
</organism>
<evidence type="ECO:0000256" key="2">
    <source>
        <dbReference type="ARBA" id="ARBA00022771"/>
    </source>
</evidence>
<reference evidence="6" key="1">
    <citation type="submission" date="2020-11" db="EMBL/GenBank/DDBJ databases">
        <authorList>
            <consortium name="DOE Joint Genome Institute"/>
            <person name="Ahrendt S."/>
            <person name="Riley R."/>
            <person name="Andreopoulos W."/>
            <person name="Labutti K."/>
            <person name="Pangilinan J."/>
            <person name="Ruiz-Duenas F.J."/>
            <person name="Barrasa J.M."/>
            <person name="Sanchez-Garcia M."/>
            <person name="Camarero S."/>
            <person name="Miyauchi S."/>
            <person name="Serrano A."/>
            <person name="Linde D."/>
            <person name="Babiker R."/>
            <person name="Drula E."/>
            <person name="Ayuso-Fernandez I."/>
            <person name="Pacheco R."/>
            <person name="Padilla G."/>
            <person name="Ferreira P."/>
            <person name="Barriuso J."/>
            <person name="Kellner H."/>
            <person name="Castanera R."/>
            <person name="Alfaro M."/>
            <person name="Ramirez L."/>
            <person name="Pisabarro A.G."/>
            <person name="Kuo A."/>
            <person name="Tritt A."/>
            <person name="Lipzen A."/>
            <person name="He G."/>
            <person name="Yan M."/>
            <person name="Ng V."/>
            <person name="Cullen D."/>
            <person name="Martin F."/>
            <person name="Rosso M.-N."/>
            <person name="Henrissat B."/>
            <person name="Hibbett D."/>
            <person name="Martinez A.T."/>
            <person name="Grigoriev I.V."/>
        </authorList>
    </citation>
    <scope>NUCLEOTIDE SEQUENCE</scope>
    <source>
        <strain evidence="6">MF-IS2</strain>
    </source>
</reference>
<protein>
    <recommendedName>
        <fullName evidence="5">MYND-type domain-containing protein</fullName>
    </recommendedName>
</protein>
<keyword evidence="7" id="KW-1185">Reference proteome</keyword>
<dbReference type="Proteomes" id="UP000807342">
    <property type="component" value="Unassembled WGS sequence"/>
</dbReference>
<accession>A0A9P5X3H3</accession>
<evidence type="ECO:0000256" key="4">
    <source>
        <dbReference type="PROSITE-ProRule" id="PRU00134"/>
    </source>
</evidence>
<dbReference type="AlphaFoldDB" id="A0A9P5X3H3"/>
<name>A0A9P5X3H3_9AGAR</name>